<keyword evidence="2" id="KW-1185">Reference proteome</keyword>
<gene>
    <name evidence="1" type="ORF">AWL63_07240</name>
</gene>
<reference evidence="1 2" key="1">
    <citation type="submission" date="2016-01" db="EMBL/GenBank/DDBJ databases">
        <title>Complete genome and mega plasmid sequence of Sphingomonas panacis DCY99 elicits systemic resistance in rice to Xanthomonas oryzae.</title>
        <authorList>
            <person name="Kim Y.J."/>
            <person name="Yang D.C."/>
            <person name="Sing P."/>
        </authorList>
    </citation>
    <scope>NUCLEOTIDE SEQUENCE [LARGE SCALE GENOMIC DNA]</scope>
    <source>
        <strain evidence="1 2">DCY99</strain>
    </source>
</reference>
<name>A0A1B3Z8Q2_9SPHN</name>
<accession>A0A1B3Z8Q2</accession>
<proteinExistence type="predicted"/>
<dbReference type="AlphaFoldDB" id="A0A1B3Z8Q2"/>
<dbReference type="EMBL" id="CP014168">
    <property type="protein sequence ID" value="AOH83794.1"/>
    <property type="molecule type" value="Genomic_DNA"/>
</dbReference>
<dbReference type="KEGG" id="span:AWL63_07240"/>
<dbReference type="Proteomes" id="UP000094256">
    <property type="component" value="Chromosome"/>
</dbReference>
<sequence length="347" mass="37973">MPMADAARSGCSPICSKPADISRVADPAGPVAALPRSRLHLQFLLDNAANPDVVLFRDEAMRAPLERHFAGRLLYLGRETLPGRSLASFAAARRANRAYYPAVAARLAPYRFARTILFLEGEPLERFLQTLPGLGAIELWEDGLSHYVDLTSNRWYAARGVVQAAAGFYPRAITRRRIDRSAVTVRDRFERRNLVLSAPADPSVARAELLLIGSPLVEDRIVSEARFRTALAEIAAASPCPVRYLPHPRVDVARLERSLAGTTITLEPNPEGLIAHAAQYRYTAYAAAVSTGLIDLGRYERSLFLPGLFGLTRMARVLRGWAANPVGVADDAGGLRRFVAALPRDVP</sequence>
<protein>
    <submittedName>
        <fullName evidence="1">Uncharacterized protein</fullName>
    </submittedName>
</protein>
<dbReference type="STRING" id="1560345.AWL63_07240"/>
<evidence type="ECO:0000313" key="2">
    <source>
        <dbReference type="Proteomes" id="UP000094256"/>
    </source>
</evidence>
<evidence type="ECO:0000313" key="1">
    <source>
        <dbReference type="EMBL" id="AOH83794.1"/>
    </source>
</evidence>
<organism evidence="1 2">
    <name type="scientific">Sphingomonas panacis</name>
    <dbReference type="NCBI Taxonomy" id="1560345"/>
    <lineage>
        <taxon>Bacteria</taxon>
        <taxon>Pseudomonadati</taxon>
        <taxon>Pseudomonadota</taxon>
        <taxon>Alphaproteobacteria</taxon>
        <taxon>Sphingomonadales</taxon>
        <taxon>Sphingomonadaceae</taxon>
        <taxon>Sphingomonas</taxon>
    </lineage>
</organism>